<dbReference type="OrthoDB" id="9796533at2"/>
<dbReference type="STRING" id="1121316.SAMN02745207_02695"/>
<dbReference type="InterPro" id="IPR036390">
    <property type="entry name" value="WH_DNA-bd_sf"/>
</dbReference>
<accession>A0A1M5W5W7</accession>
<dbReference type="InterPro" id="IPR043129">
    <property type="entry name" value="ATPase_NBD"/>
</dbReference>
<dbReference type="GO" id="GO:0016301">
    <property type="term" value="F:kinase activity"/>
    <property type="evidence" value="ECO:0007669"/>
    <property type="project" value="UniProtKB-KW"/>
</dbReference>
<dbReference type="InterPro" id="IPR000600">
    <property type="entry name" value="ROK"/>
</dbReference>
<dbReference type="InterPro" id="IPR036388">
    <property type="entry name" value="WH-like_DNA-bd_sf"/>
</dbReference>
<proteinExistence type="inferred from homology"/>
<organism evidence="4 5">
    <name type="scientific">Clostridium grantii DSM 8605</name>
    <dbReference type="NCBI Taxonomy" id="1121316"/>
    <lineage>
        <taxon>Bacteria</taxon>
        <taxon>Bacillati</taxon>
        <taxon>Bacillota</taxon>
        <taxon>Clostridia</taxon>
        <taxon>Eubacteriales</taxon>
        <taxon>Clostridiaceae</taxon>
        <taxon>Clostridium</taxon>
    </lineage>
</organism>
<dbReference type="AlphaFoldDB" id="A0A1M5W5W7"/>
<comment type="function">
    <text evidence="1">Transcriptional repressor of xylose-utilizing enzymes.</text>
</comment>
<keyword evidence="3" id="KW-0859">Xylose metabolism</keyword>
<gene>
    <name evidence="4" type="ORF">SAMN02745207_02695</name>
</gene>
<dbReference type="Gene3D" id="1.10.10.10">
    <property type="entry name" value="Winged helix-like DNA-binding domain superfamily/Winged helix DNA-binding domain"/>
    <property type="match status" value="1"/>
</dbReference>
<dbReference type="Pfam" id="PF00480">
    <property type="entry name" value="ROK"/>
    <property type="match status" value="1"/>
</dbReference>
<evidence type="ECO:0000313" key="4">
    <source>
        <dbReference type="EMBL" id="SHH82922.1"/>
    </source>
</evidence>
<dbReference type="Proteomes" id="UP000184447">
    <property type="component" value="Unassembled WGS sequence"/>
</dbReference>
<dbReference type="PANTHER" id="PTHR18964:SF149">
    <property type="entry name" value="BIFUNCTIONAL UDP-N-ACETYLGLUCOSAMINE 2-EPIMERASE_N-ACETYLMANNOSAMINE KINASE"/>
    <property type="match status" value="1"/>
</dbReference>
<sequence length="406" mass="45454">MDTNSGVNMTDIKIKNRSLILEILKSENLSRKDISETIGLTPAAVTILVNEMIQEGILMERGQIEGENKVGRKKVLIELVKEFKYVIGINIEREKIDIGIADLKYKFSKFTQLELKADIDVEKLMDMIYNQCITLMWDMDLSKNDILGVGVGIVGSVDQENGISKHAYGLWRKKVNIKKILGAKFNRPVIVENNVRALAMAEIECTMHKNIDNMIFIKFGPGIGSAIVLNKRLYYGTNNSAGEMGHMLMNPDGEECRCGQKGCLETVASIGTIVNNVKIDFNTVNMPVLNELCFQEKENINADNILEAYDKKDIEVRKIVDKALAFLSIGIVNIYKIYDPKKIILYSDFFKQQEIINKLISEINKLASNSNIGDSLELSSLDSNRSIGGVAIGLNEFFYKTGGYIA</sequence>
<keyword evidence="4" id="KW-0808">Transferase</keyword>
<dbReference type="EMBL" id="FQXM01000015">
    <property type="protein sequence ID" value="SHH82922.1"/>
    <property type="molecule type" value="Genomic_DNA"/>
</dbReference>
<keyword evidence="5" id="KW-1185">Reference proteome</keyword>
<keyword evidence="3" id="KW-0119">Carbohydrate metabolism</keyword>
<evidence type="ECO:0000256" key="3">
    <source>
        <dbReference type="ARBA" id="ARBA00022629"/>
    </source>
</evidence>
<evidence type="ECO:0000256" key="1">
    <source>
        <dbReference type="ARBA" id="ARBA00002486"/>
    </source>
</evidence>
<dbReference type="Gene3D" id="3.30.420.40">
    <property type="match status" value="2"/>
</dbReference>
<reference evidence="4 5" key="1">
    <citation type="submission" date="2016-11" db="EMBL/GenBank/DDBJ databases">
        <authorList>
            <person name="Jaros S."/>
            <person name="Januszkiewicz K."/>
            <person name="Wedrychowicz H."/>
        </authorList>
    </citation>
    <scope>NUCLEOTIDE SEQUENCE [LARGE SCALE GENOMIC DNA]</scope>
    <source>
        <strain evidence="4 5">DSM 8605</strain>
    </source>
</reference>
<dbReference type="SUPFAM" id="SSF46785">
    <property type="entry name" value="Winged helix' DNA-binding domain"/>
    <property type="match status" value="1"/>
</dbReference>
<dbReference type="GO" id="GO:0042732">
    <property type="term" value="P:D-xylose metabolic process"/>
    <property type="evidence" value="ECO:0007669"/>
    <property type="project" value="UniProtKB-KW"/>
</dbReference>
<dbReference type="PANTHER" id="PTHR18964">
    <property type="entry name" value="ROK (REPRESSOR, ORF, KINASE) FAMILY"/>
    <property type="match status" value="1"/>
</dbReference>
<protein>
    <submittedName>
        <fullName evidence="4">Sugar kinase of the NBD/HSP70 family, may contain an N-terminal HTH domain</fullName>
    </submittedName>
</protein>
<name>A0A1M5W5W7_9CLOT</name>
<evidence type="ECO:0000313" key="5">
    <source>
        <dbReference type="Proteomes" id="UP000184447"/>
    </source>
</evidence>
<evidence type="ECO:0000256" key="2">
    <source>
        <dbReference type="ARBA" id="ARBA00006479"/>
    </source>
</evidence>
<comment type="similarity">
    <text evidence="2">Belongs to the ROK (NagC/XylR) family.</text>
</comment>
<dbReference type="SUPFAM" id="SSF53067">
    <property type="entry name" value="Actin-like ATPase domain"/>
    <property type="match status" value="1"/>
</dbReference>
<dbReference type="RefSeq" id="WP_073338943.1">
    <property type="nucleotide sequence ID" value="NZ_FQXM01000015.1"/>
</dbReference>
<keyword evidence="4" id="KW-0418">Kinase</keyword>